<protein>
    <submittedName>
        <fullName evidence="2">Ribosomal protein S18 acetylase RimI-like enzyme</fullName>
    </submittedName>
</protein>
<dbReference type="EMBL" id="JACHWZ010000010">
    <property type="protein sequence ID" value="MBB3061533.1"/>
    <property type="molecule type" value="Genomic_DNA"/>
</dbReference>
<dbReference type="InterPro" id="IPR000182">
    <property type="entry name" value="GNAT_dom"/>
</dbReference>
<feature type="domain" description="N-acetyltransferase" evidence="1">
    <location>
        <begin position="1"/>
        <end position="145"/>
    </location>
</feature>
<dbReference type="PROSITE" id="PS51186">
    <property type="entry name" value="GNAT"/>
    <property type="match status" value="1"/>
</dbReference>
<dbReference type="GO" id="GO:0016747">
    <property type="term" value="F:acyltransferase activity, transferring groups other than amino-acyl groups"/>
    <property type="evidence" value="ECO:0007669"/>
    <property type="project" value="InterPro"/>
</dbReference>
<proteinExistence type="predicted"/>
<evidence type="ECO:0000313" key="3">
    <source>
        <dbReference type="Proteomes" id="UP000535937"/>
    </source>
</evidence>
<name>A0A7W4WC44_9GAMM</name>
<reference evidence="2 3" key="1">
    <citation type="submission" date="2020-08" db="EMBL/GenBank/DDBJ databases">
        <title>Genomic Encyclopedia of Type Strains, Phase III (KMG-III): the genomes of soil and plant-associated and newly described type strains.</title>
        <authorList>
            <person name="Whitman W."/>
        </authorList>
    </citation>
    <scope>NUCLEOTIDE SEQUENCE [LARGE SCALE GENOMIC DNA]</scope>
    <source>
        <strain evidence="2 3">CECT 8799</strain>
    </source>
</reference>
<dbReference type="RefSeq" id="WP_183460022.1">
    <property type="nucleotide sequence ID" value="NZ_JACHWZ010000010.1"/>
</dbReference>
<dbReference type="Pfam" id="PF13508">
    <property type="entry name" value="Acetyltransf_7"/>
    <property type="match status" value="1"/>
</dbReference>
<keyword evidence="3" id="KW-1185">Reference proteome</keyword>
<gene>
    <name evidence="2" type="ORF">FHS09_002371</name>
</gene>
<dbReference type="InterPro" id="IPR016181">
    <property type="entry name" value="Acyl_CoA_acyltransferase"/>
</dbReference>
<accession>A0A7W4WC44</accession>
<comment type="caution">
    <text evidence="2">The sequence shown here is derived from an EMBL/GenBank/DDBJ whole genome shotgun (WGS) entry which is preliminary data.</text>
</comment>
<dbReference type="Proteomes" id="UP000535937">
    <property type="component" value="Unassembled WGS sequence"/>
</dbReference>
<dbReference type="SUPFAM" id="SSF55729">
    <property type="entry name" value="Acyl-CoA N-acyltransferases (Nat)"/>
    <property type="match status" value="1"/>
</dbReference>
<dbReference type="GO" id="GO:0005840">
    <property type="term" value="C:ribosome"/>
    <property type="evidence" value="ECO:0007669"/>
    <property type="project" value="UniProtKB-KW"/>
</dbReference>
<dbReference type="Gene3D" id="3.40.630.30">
    <property type="match status" value="1"/>
</dbReference>
<evidence type="ECO:0000313" key="2">
    <source>
        <dbReference type="EMBL" id="MBB3061533.1"/>
    </source>
</evidence>
<dbReference type="AlphaFoldDB" id="A0A7W4WC44"/>
<evidence type="ECO:0000259" key="1">
    <source>
        <dbReference type="PROSITE" id="PS51186"/>
    </source>
</evidence>
<keyword evidence="2" id="KW-0687">Ribonucleoprotein</keyword>
<keyword evidence="2" id="KW-0689">Ribosomal protein</keyword>
<organism evidence="2 3">
    <name type="scientific">Microbulbifer rhizosphaerae</name>
    <dbReference type="NCBI Taxonomy" id="1562603"/>
    <lineage>
        <taxon>Bacteria</taxon>
        <taxon>Pseudomonadati</taxon>
        <taxon>Pseudomonadota</taxon>
        <taxon>Gammaproteobacteria</taxon>
        <taxon>Cellvibrionales</taxon>
        <taxon>Microbulbiferaceae</taxon>
        <taxon>Microbulbifer</taxon>
    </lineage>
</organism>
<sequence>MIRAVCGDDWDVLEQLWLKVVCDAHPSVPRSYWEGQSDYFRESCLQGKTAWVYQDSESREITGFVALGGDDQLATLFVAPWARDRGAGSALMAHAKQGRALLWVVVLEENLLARYFCQKHHFVEVDREACGETGQNRLLMEFRCE</sequence>